<dbReference type="InterPro" id="IPR055355">
    <property type="entry name" value="ZP-C"/>
</dbReference>
<dbReference type="InterPro" id="IPR001507">
    <property type="entry name" value="ZP_dom"/>
</dbReference>
<dbReference type="Ensembl" id="ENSSFAT00005019515.1">
    <property type="protein sequence ID" value="ENSSFAP00005018782.1"/>
    <property type="gene ID" value="ENSSFAG00005009764.1"/>
</dbReference>
<evidence type="ECO:0000256" key="11">
    <source>
        <dbReference type="ARBA" id="ARBA00023136"/>
    </source>
</evidence>
<evidence type="ECO:0000256" key="14">
    <source>
        <dbReference type="RuleBase" id="RU367066"/>
    </source>
</evidence>
<evidence type="ECO:0000256" key="1">
    <source>
        <dbReference type="ARBA" id="ARBA00004498"/>
    </source>
</evidence>
<reference evidence="16" key="2">
    <citation type="submission" date="2025-08" db="UniProtKB">
        <authorList>
            <consortium name="Ensembl"/>
        </authorList>
    </citation>
    <scope>IDENTIFICATION</scope>
</reference>
<keyword evidence="9 14" id="KW-0732">Signal</keyword>
<sequence length="448" mass="49061">MQGLRSFCVQKDNSLSGTERLCWDNGRNTVFTSVREKQRSNQPKPAPCSTACLVALALLDCFCEAQYGIQKPSTPQKPSPQYPQQEKQNFGKPLDWKYPEEVKPAVKPEGPFEQRNPVAARTVAVDCREQSAYVEVQKDLFAIGQFINPADLTIGNCAVTGEDRVAQVLIFEFALQDCGSQLTLTDDSLIYSYTVNYNPQALGTSPVVRTNPAAVIVECYYPRRHNVSSLPLEPVWVPYSSVKISEEFLYFSLTLLTEDFLYARPSYQYFLGETINVEASVSQYFHVPLRVFVDQCVATLSPDSSSQPSYALITDGCVIDALLTGSRSRFLSRTSDDKLQFQLDVFRFEGIDSGTFYITCSLRAAPVDVGIDASHRACSYSSGWTEANGFNSVCGSCEPVGVPLPPANPGPGTGPGTGIGTGTGTGNVFEWQGEVRLGPFQIGEKAIA</sequence>
<dbReference type="Pfam" id="PF00100">
    <property type="entry name" value="Zona_pellucida"/>
    <property type="match status" value="1"/>
</dbReference>
<keyword evidence="10" id="KW-1133">Transmembrane helix</keyword>
<dbReference type="Pfam" id="PF23344">
    <property type="entry name" value="ZP-N"/>
    <property type="match status" value="1"/>
</dbReference>
<evidence type="ECO:0000256" key="8">
    <source>
        <dbReference type="ARBA" id="ARBA00022692"/>
    </source>
</evidence>
<evidence type="ECO:0000256" key="4">
    <source>
        <dbReference type="ARBA" id="ARBA00022475"/>
    </source>
</evidence>
<comment type="function">
    <text evidence="14">Component of the zona pellucida, an extracellular matrix surrounding oocytes which mediates sperm binding, induction of the acrosome reaction and prevents post-fertilization polyspermy. The zona pellucida is composed of 3 to 4 glycoproteins, ZP1, ZP2, ZP3, and ZP4. ZP3 is essential for sperm binding and zona matrix formation.</text>
</comment>
<dbReference type="GO" id="GO:0035804">
    <property type="term" value="F:structural constituent of egg coat"/>
    <property type="evidence" value="ECO:0007669"/>
    <property type="project" value="UniProtKB-UniRule"/>
</dbReference>
<comment type="domain">
    <text evidence="14">The ZP domain is involved in the polymerization of the ZP proteins to form the zona pellucida.</text>
</comment>
<organism evidence="16 17">
    <name type="scientific">Salarias fasciatus</name>
    <name type="common">Jewelled blenny</name>
    <name type="synonym">Blennius fasciatus</name>
    <dbReference type="NCBI Taxonomy" id="181472"/>
    <lineage>
        <taxon>Eukaryota</taxon>
        <taxon>Metazoa</taxon>
        <taxon>Chordata</taxon>
        <taxon>Craniata</taxon>
        <taxon>Vertebrata</taxon>
        <taxon>Euteleostomi</taxon>
        <taxon>Actinopterygii</taxon>
        <taxon>Neopterygii</taxon>
        <taxon>Teleostei</taxon>
        <taxon>Neoteleostei</taxon>
        <taxon>Acanthomorphata</taxon>
        <taxon>Ovalentaria</taxon>
        <taxon>Blenniimorphae</taxon>
        <taxon>Blenniiformes</taxon>
        <taxon>Blennioidei</taxon>
        <taxon>Blenniidae</taxon>
        <taxon>Salariinae</taxon>
        <taxon>Salarias</taxon>
    </lineage>
</organism>
<evidence type="ECO:0000256" key="2">
    <source>
        <dbReference type="ARBA" id="ARBA00006735"/>
    </source>
</evidence>
<keyword evidence="6 14" id="KW-0272">Extracellular matrix</keyword>
<accession>A0A672GKI2</accession>
<reference evidence="16" key="3">
    <citation type="submission" date="2025-09" db="UniProtKB">
        <authorList>
            <consortium name="Ensembl"/>
        </authorList>
    </citation>
    <scope>IDENTIFICATION</scope>
</reference>
<feature type="domain" description="ZP" evidence="15">
    <location>
        <begin position="126"/>
        <end position="385"/>
    </location>
</feature>
<dbReference type="SMART" id="SM00241">
    <property type="entry name" value="ZP"/>
    <property type="match status" value="1"/>
</dbReference>
<dbReference type="Gene3D" id="2.60.40.4100">
    <property type="entry name" value="Zona pellucida, ZP-C domain"/>
    <property type="match status" value="1"/>
</dbReference>
<evidence type="ECO:0000256" key="6">
    <source>
        <dbReference type="ARBA" id="ARBA00022530"/>
    </source>
</evidence>
<keyword evidence="11" id="KW-0472">Membrane</keyword>
<dbReference type="AlphaFoldDB" id="A0A672GKI2"/>
<dbReference type="InterPro" id="IPR042235">
    <property type="entry name" value="ZP-C_dom"/>
</dbReference>
<dbReference type="Gene3D" id="2.60.40.3210">
    <property type="entry name" value="Zona pellucida, ZP-N domain"/>
    <property type="match status" value="1"/>
</dbReference>
<dbReference type="InterPro" id="IPR048290">
    <property type="entry name" value="ZP_chr"/>
</dbReference>
<comment type="similarity">
    <text evidence="2 14">Belongs to the ZP domain family. ZPC subfamily.</text>
</comment>
<dbReference type="GO" id="GO:0035803">
    <property type="term" value="P:egg coat formation"/>
    <property type="evidence" value="ECO:0007669"/>
    <property type="project" value="UniProtKB-UniRule"/>
</dbReference>
<name>A0A672GKI2_SALFA</name>
<evidence type="ECO:0000256" key="5">
    <source>
        <dbReference type="ARBA" id="ARBA00022525"/>
    </source>
</evidence>
<evidence type="ECO:0000313" key="17">
    <source>
        <dbReference type="Proteomes" id="UP000472267"/>
    </source>
</evidence>
<gene>
    <name evidence="16" type="primary">LOC115391888</name>
</gene>
<dbReference type="OMA" id="MERWPGR"/>
<dbReference type="PRINTS" id="PR00023">
    <property type="entry name" value="ZPELLUCIDA"/>
</dbReference>
<evidence type="ECO:0000256" key="13">
    <source>
        <dbReference type="ARBA" id="ARBA00023180"/>
    </source>
</evidence>
<comment type="PTM">
    <text evidence="14">Proteolytically cleaved before the transmembrane segment to yield the secreted ectodomain incorporated in the zona pellucida.</text>
</comment>
<evidence type="ECO:0000256" key="10">
    <source>
        <dbReference type="ARBA" id="ARBA00022989"/>
    </source>
</evidence>
<dbReference type="InParanoid" id="A0A672GKI2"/>
<keyword evidence="5 14" id="KW-0964">Secreted</keyword>
<keyword evidence="4 14" id="KW-1003">Cell membrane</keyword>
<proteinExistence type="inferred from homology"/>
<dbReference type="Proteomes" id="UP000472267">
    <property type="component" value="Chromosome 7"/>
</dbReference>
<dbReference type="GO" id="GO:0035805">
    <property type="term" value="C:egg coat"/>
    <property type="evidence" value="ECO:0007669"/>
    <property type="project" value="UniProtKB-SubCell"/>
</dbReference>
<dbReference type="FunFam" id="2.60.40.4100:FF:000002">
    <property type="entry name" value="Zona pellucida sperm-binding protein 3"/>
    <property type="match status" value="1"/>
</dbReference>
<evidence type="ECO:0000256" key="9">
    <source>
        <dbReference type="ARBA" id="ARBA00022729"/>
    </source>
</evidence>
<keyword evidence="12 14" id="KW-1015">Disulfide bond</keyword>
<dbReference type="GO" id="GO:0007339">
    <property type="term" value="P:binding of sperm to zona pellucida"/>
    <property type="evidence" value="ECO:0007669"/>
    <property type="project" value="UniProtKB-UniRule"/>
</dbReference>
<evidence type="ECO:0000256" key="7">
    <source>
        <dbReference type="ARBA" id="ARBA00022685"/>
    </source>
</evidence>
<keyword evidence="13" id="KW-0325">Glycoprotein</keyword>
<reference evidence="16" key="1">
    <citation type="submission" date="2019-06" db="EMBL/GenBank/DDBJ databases">
        <authorList>
            <consortium name="Wellcome Sanger Institute Data Sharing"/>
        </authorList>
    </citation>
    <scope>NUCLEOTIDE SEQUENCE [LARGE SCALE GENOMIC DNA]</scope>
</reference>
<keyword evidence="17" id="KW-1185">Reference proteome</keyword>
<dbReference type="PANTHER" id="PTHR11576:SF2">
    <property type="entry name" value="ZONA PELLUCIDA SPERM-BINDING PROTEIN 3"/>
    <property type="match status" value="1"/>
</dbReference>
<dbReference type="PROSITE" id="PS51034">
    <property type="entry name" value="ZP_2"/>
    <property type="match status" value="1"/>
</dbReference>
<dbReference type="GO" id="GO:0032190">
    <property type="term" value="F:acrosin binding"/>
    <property type="evidence" value="ECO:0007669"/>
    <property type="project" value="TreeGrafter"/>
</dbReference>
<keyword evidence="8" id="KW-0812">Transmembrane</keyword>
<evidence type="ECO:0000259" key="15">
    <source>
        <dbReference type="PROSITE" id="PS51034"/>
    </source>
</evidence>
<evidence type="ECO:0000313" key="16">
    <source>
        <dbReference type="Ensembl" id="ENSSFAP00005018782.1"/>
    </source>
</evidence>
<dbReference type="InterPro" id="IPR055356">
    <property type="entry name" value="ZP-N"/>
</dbReference>
<protein>
    <recommendedName>
        <fullName evidence="3 14">Zona pellucida sperm-binding protein 3</fullName>
    </recommendedName>
</protein>
<comment type="subcellular location">
    <subcellularLocation>
        <location evidence="1">Secreted</location>
        <location evidence="1">Extracellular space</location>
        <location evidence="1">Extracellular matrix</location>
    </subcellularLocation>
    <subcellularLocation>
        <location evidence="14">Zona pellucida</location>
    </subcellularLocation>
    <subcellularLocation>
        <location evidence="14">Cell membrane</location>
        <topology evidence="14">Single-pass type I membrane protein</topology>
    </subcellularLocation>
</comment>
<dbReference type="GO" id="GO:0005886">
    <property type="term" value="C:plasma membrane"/>
    <property type="evidence" value="ECO:0007669"/>
    <property type="project" value="UniProtKB-SubCell"/>
</dbReference>
<dbReference type="GO" id="GO:2000344">
    <property type="term" value="P:positive regulation of acrosome reaction"/>
    <property type="evidence" value="ECO:0007669"/>
    <property type="project" value="UniProtKB-UniRule"/>
</dbReference>
<evidence type="ECO:0000256" key="3">
    <source>
        <dbReference type="ARBA" id="ARBA00017980"/>
    </source>
</evidence>
<keyword evidence="7 14" id="KW-0165">Cleavage on pair of basic residues</keyword>
<evidence type="ECO:0000256" key="12">
    <source>
        <dbReference type="ARBA" id="ARBA00023157"/>
    </source>
</evidence>
<dbReference type="PANTHER" id="PTHR11576">
    <property type="entry name" value="ZONA PELLUCIDA SPERM-BINDING PROTEIN 3"/>
    <property type="match status" value="1"/>
</dbReference>
<dbReference type="FunFam" id="2.60.40.3210:FF:000001">
    <property type="entry name" value="Zona pellucida sperm-binding protein 3"/>
    <property type="match status" value="1"/>
</dbReference>